<accession>A0AAU9P676</accession>
<protein>
    <recommendedName>
        <fullName evidence="1">Dynamin stalk domain-containing protein</fullName>
    </recommendedName>
</protein>
<dbReference type="Pfam" id="PF01031">
    <property type="entry name" value="Dynamin_M"/>
    <property type="match status" value="1"/>
</dbReference>
<name>A0AAU9P676_9ASTR</name>
<organism evidence="2 3">
    <name type="scientific">Lactuca virosa</name>
    <dbReference type="NCBI Taxonomy" id="75947"/>
    <lineage>
        <taxon>Eukaryota</taxon>
        <taxon>Viridiplantae</taxon>
        <taxon>Streptophyta</taxon>
        <taxon>Embryophyta</taxon>
        <taxon>Tracheophyta</taxon>
        <taxon>Spermatophyta</taxon>
        <taxon>Magnoliopsida</taxon>
        <taxon>eudicotyledons</taxon>
        <taxon>Gunneridae</taxon>
        <taxon>Pentapetalae</taxon>
        <taxon>asterids</taxon>
        <taxon>campanulids</taxon>
        <taxon>Asterales</taxon>
        <taxon>Asteraceae</taxon>
        <taxon>Cichorioideae</taxon>
        <taxon>Cichorieae</taxon>
        <taxon>Lactucinae</taxon>
        <taxon>Lactuca</taxon>
    </lineage>
</organism>
<dbReference type="InterPro" id="IPR000375">
    <property type="entry name" value="Dynamin_stalk"/>
</dbReference>
<dbReference type="Proteomes" id="UP001157418">
    <property type="component" value="Unassembled WGS sequence"/>
</dbReference>
<reference evidence="2 3" key="1">
    <citation type="submission" date="2022-01" db="EMBL/GenBank/DDBJ databases">
        <authorList>
            <person name="Xiong W."/>
            <person name="Schranz E."/>
        </authorList>
    </citation>
    <scope>NUCLEOTIDE SEQUENCE [LARGE SCALE GENOMIC DNA]</scope>
</reference>
<sequence>MLEGKSYRVKFPWIGVVNQSQADINKSVEMIVSRRMEWEYFNIIPEYKHLACKMDSERLGKVLSKLRRGQMLTIQIHLL</sequence>
<dbReference type="GO" id="GO:0008017">
    <property type="term" value="F:microtubule binding"/>
    <property type="evidence" value="ECO:0007669"/>
    <property type="project" value="TreeGrafter"/>
</dbReference>
<keyword evidence="3" id="KW-1185">Reference proteome</keyword>
<dbReference type="GO" id="GO:0003924">
    <property type="term" value="F:GTPase activity"/>
    <property type="evidence" value="ECO:0007669"/>
    <property type="project" value="TreeGrafter"/>
</dbReference>
<dbReference type="PANTHER" id="PTHR11566">
    <property type="entry name" value="DYNAMIN"/>
    <property type="match status" value="1"/>
</dbReference>
<dbReference type="GO" id="GO:0016020">
    <property type="term" value="C:membrane"/>
    <property type="evidence" value="ECO:0007669"/>
    <property type="project" value="TreeGrafter"/>
</dbReference>
<dbReference type="EMBL" id="CAKMRJ010005523">
    <property type="protein sequence ID" value="CAH1445502.1"/>
    <property type="molecule type" value="Genomic_DNA"/>
</dbReference>
<dbReference type="InterPro" id="IPR022812">
    <property type="entry name" value="Dynamin"/>
</dbReference>
<dbReference type="Gene3D" id="3.40.50.300">
    <property type="entry name" value="P-loop containing nucleotide triphosphate hydrolases"/>
    <property type="match status" value="1"/>
</dbReference>
<dbReference type="GO" id="GO:0005874">
    <property type="term" value="C:microtubule"/>
    <property type="evidence" value="ECO:0007669"/>
    <property type="project" value="TreeGrafter"/>
</dbReference>
<dbReference type="InterPro" id="IPR027417">
    <property type="entry name" value="P-loop_NTPase"/>
</dbReference>
<gene>
    <name evidence="2" type="ORF">LVIROSA_LOCUS31259</name>
</gene>
<comment type="caution">
    <text evidence="2">The sequence shown here is derived from an EMBL/GenBank/DDBJ whole genome shotgun (WGS) entry which is preliminary data.</text>
</comment>
<dbReference type="AlphaFoldDB" id="A0AAU9P676"/>
<dbReference type="GO" id="GO:0005737">
    <property type="term" value="C:cytoplasm"/>
    <property type="evidence" value="ECO:0007669"/>
    <property type="project" value="TreeGrafter"/>
</dbReference>
<proteinExistence type="predicted"/>
<feature type="domain" description="Dynamin stalk" evidence="1">
    <location>
        <begin position="1"/>
        <end position="65"/>
    </location>
</feature>
<evidence type="ECO:0000313" key="2">
    <source>
        <dbReference type="EMBL" id="CAH1445502.1"/>
    </source>
</evidence>
<evidence type="ECO:0000259" key="1">
    <source>
        <dbReference type="Pfam" id="PF01031"/>
    </source>
</evidence>
<dbReference type="PANTHER" id="PTHR11566:SF159">
    <property type="entry name" value="PHRAGMOPLASTIN DRP1A"/>
    <property type="match status" value="1"/>
</dbReference>
<evidence type="ECO:0000313" key="3">
    <source>
        <dbReference type="Proteomes" id="UP001157418"/>
    </source>
</evidence>